<name>A0ABT7QND3_9GAMM</name>
<keyword evidence="8 12" id="KW-0808">Transferase</keyword>
<evidence type="ECO:0000256" key="9">
    <source>
        <dbReference type="ARBA" id="ARBA00023098"/>
    </source>
</evidence>
<keyword evidence="7 12" id="KW-0328">Glycosyltransferase</keyword>
<sequence length="374" mass="40980">MTDIVMAAGEASGDWLAAQLANDLRRLRPDIHIAGVGGPLMRAAGVELLADCAPLSVMGYWDAIKRLPAILSVRRRLLAAIQNRRPALFIGIDAPDFNLGVSQRAHSWGIKTAQYVSPSVWMWRANRIQNIRLAVDSVLCLFPFELAYYEKSGVTAHFVGHPAAKTPVPDRARARAALSISDNERVIALMPGSRSTELRQHLPLFAETIRRLSEISETARKNGRLIALATDELSAKNIRIGLPSVEVRVGATQEILAAADVAMVKSGTSTLQAALLGVPMVIVYKLSTVAHAVGAWRQFRLPFFGLPNILCGRFVVPELLQNEFQPVTVATELKRLLEYEQYQTSQTAAFTDIRQRLANVEEMAAAKATLAMLP</sequence>
<evidence type="ECO:0000256" key="10">
    <source>
        <dbReference type="ARBA" id="ARBA00048975"/>
    </source>
</evidence>
<proteinExistence type="inferred from homology"/>
<evidence type="ECO:0000256" key="11">
    <source>
        <dbReference type="NCBIfam" id="TIGR00215"/>
    </source>
</evidence>
<comment type="similarity">
    <text evidence="2">Belongs to the LpxB family.</text>
</comment>
<dbReference type="PANTHER" id="PTHR30372:SF4">
    <property type="entry name" value="LIPID-A-DISACCHARIDE SYNTHASE, MITOCHONDRIAL-RELATED"/>
    <property type="match status" value="1"/>
</dbReference>
<keyword evidence="6" id="KW-0441">Lipid A biosynthesis</keyword>
<dbReference type="InterPro" id="IPR003835">
    <property type="entry name" value="Glyco_trans_19"/>
</dbReference>
<evidence type="ECO:0000313" key="12">
    <source>
        <dbReference type="EMBL" id="MDM5148038.1"/>
    </source>
</evidence>
<dbReference type="GO" id="GO:0008915">
    <property type="term" value="F:lipid-A-disaccharide synthase activity"/>
    <property type="evidence" value="ECO:0007669"/>
    <property type="project" value="UniProtKB-EC"/>
</dbReference>
<evidence type="ECO:0000256" key="4">
    <source>
        <dbReference type="ARBA" id="ARBA00020902"/>
    </source>
</evidence>
<comment type="function">
    <text evidence="1">Condensation of UDP-2,3-diacylglucosamine and 2,3-diacylglucosamine-1-phosphate to form lipid A disaccharide, a precursor of lipid A, a phosphorylated glycolipid that anchors the lipopolysaccharide to the outer membrane of the cell.</text>
</comment>
<keyword evidence="13" id="KW-1185">Reference proteome</keyword>
<dbReference type="EC" id="2.4.1.182" evidence="3 11"/>
<evidence type="ECO:0000256" key="6">
    <source>
        <dbReference type="ARBA" id="ARBA00022556"/>
    </source>
</evidence>
<accession>A0ABT7QND3</accession>
<comment type="catalytic activity">
    <reaction evidence="10">
        <text>a lipid X + a UDP-2-N,3-O-bis[(3R)-3-hydroxyacyl]-alpha-D-glucosamine = a lipid A disaccharide + UDP + H(+)</text>
        <dbReference type="Rhea" id="RHEA:67828"/>
        <dbReference type="ChEBI" id="CHEBI:15378"/>
        <dbReference type="ChEBI" id="CHEBI:58223"/>
        <dbReference type="ChEBI" id="CHEBI:137748"/>
        <dbReference type="ChEBI" id="CHEBI:176338"/>
        <dbReference type="ChEBI" id="CHEBI:176343"/>
        <dbReference type="EC" id="2.4.1.182"/>
    </reaction>
</comment>
<protein>
    <recommendedName>
        <fullName evidence="4 11">Lipid-A-disaccharide synthase</fullName>
        <ecNumber evidence="3 11">2.4.1.182</ecNumber>
    </recommendedName>
</protein>
<dbReference type="Pfam" id="PF02684">
    <property type="entry name" value="LpxB"/>
    <property type="match status" value="1"/>
</dbReference>
<evidence type="ECO:0000313" key="13">
    <source>
        <dbReference type="Proteomes" id="UP001168167"/>
    </source>
</evidence>
<keyword evidence="5" id="KW-0444">Lipid biosynthesis</keyword>
<reference evidence="12" key="1">
    <citation type="submission" date="2022-08" db="EMBL/GenBank/DDBJ databases">
        <authorList>
            <person name="Dzunkova M."/>
            <person name="La Clair J."/>
            <person name="Tyml T."/>
            <person name="Doud D."/>
            <person name="Schulz F."/>
            <person name="Piquer S."/>
            <person name="Porcel Sanchis D."/>
            <person name="Osborn A."/>
            <person name="Robinson D."/>
            <person name="Louie K.B."/>
            <person name="Bowen B.P."/>
            <person name="Bowers R."/>
            <person name="Lee J."/>
            <person name="Arnau Llombart V."/>
            <person name="Diaz Villanueva W."/>
            <person name="Gosliner T."/>
            <person name="Northen T."/>
            <person name="Cheng J.-F."/>
            <person name="Burkart M.D."/>
            <person name="Woyke T."/>
        </authorList>
    </citation>
    <scope>NUCLEOTIDE SEQUENCE</scope>
    <source>
        <strain evidence="12">Df01</strain>
    </source>
</reference>
<comment type="caution">
    <text evidence="12">The sequence shown here is derived from an EMBL/GenBank/DDBJ whole genome shotgun (WGS) entry which is preliminary data.</text>
</comment>
<reference evidence="12" key="2">
    <citation type="journal article" date="2023" name="Microbiome">
        <title>Synthase-selected sorting approach identifies a beta-lactone synthase in a nudibranch symbiotic bacterium.</title>
        <authorList>
            <person name="Dzunkova M."/>
            <person name="La Clair J.J."/>
            <person name="Tyml T."/>
            <person name="Doud D."/>
            <person name="Schulz F."/>
            <person name="Piquer-Esteban S."/>
            <person name="Porcel Sanchis D."/>
            <person name="Osborn A."/>
            <person name="Robinson D."/>
            <person name="Louie K.B."/>
            <person name="Bowen B.P."/>
            <person name="Bowers R.M."/>
            <person name="Lee J."/>
            <person name="Arnau V."/>
            <person name="Diaz-Villanueva W."/>
            <person name="Stepanauskas R."/>
            <person name="Gosliner T."/>
            <person name="Date S.V."/>
            <person name="Northen T.R."/>
            <person name="Cheng J.F."/>
            <person name="Burkart M.D."/>
            <person name="Woyke T."/>
        </authorList>
    </citation>
    <scope>NUCLEOTIDE SEQUENCE</scope>
    <source>
        <strain evidence="12">Df01</strain>
    </source>
</reference>
<evidence type="ECO:0000256" key="5">
    <source>
        <dbReference type="ARBA" id="ARBA00022516"/>
    </source>
</evidence>
<dbReference type="EMBL" id="JANQAO010000003">
    <property type="protein sequence ID" value="MDM5148038.1"/>
    <property type="molecule type" value="Genomic_DNA"/>
</dbReference>
<evidence type="ECO:0000256" key="1">
    <source>
        <dbReference type="ARBA" id="ARBA00002056"/>
    </source>
</evidence>
<organism evidence="12 13">
    <name type="scientific">Candidatus Doriopsillibacter californiensis</name>
    <dbReference type="NCBI Taxonomy" id="2970740"/>
    <lineage>
        <taxon>Bacteria</taxon>
        <taxon>Pseudomonadati</taxon>
        <taxon>Pseudomonadota</taxon>
        <taxon>Gammaproteobacteria</taxon>
        <taxon>Candidatus Tethybacterales</taxon>
        <taxon>Candidatus Persebacteraceae</taxon>
        <taxon>Candidatus Doriopsillibacter</taxon>
    </lineage>
</organism>
<evidence type="ECO:0000256" key="7">
    <source>
        <dbReference type="ARBA" id="ARBA00022676"/>
    </source>
</evidence>
<evidence type="ECO:0000256" key="8">
    <source>
        <dbReference type="ARBA" id="ARBA00022679"/>
    </source>
</evidence>
<dbReference type="Proteomes" id="UP001168167">
    <property type="component" value="Unassembled WGS sequence"/>
</dbReference>
<evidence type="ECO:0000256" key="2">
    <source>
        <dbReference type="ARBA" id="ARBA00007868"/>
    </source>
</evidence>
<dbReference type="PANTHER" id="PTHR30372">
    <property type="entry name" value="LIPID-A-DISACCHARIDE SYNTHASE"/>
    <property type="match status" value="1"/>
</dbReference>
<dbReference type="NCBIfam" id="TIGR00215">
    <property type="entry name" value="lpxB"/>
    <property type="match status" value="1"/>
</dbReference>
<evidence type="ECO:0000256" key="3">
    <source>
        <dbReference type="ARBA" id="ARBA00012687"/>
    </source>
</evidence>
<dbReference type="SUPFAM" id="SSF53756">
    <property type="entry name" value="UDP-Glycosyltransferase/glycogen phosphorylase"/>
    <property type="match status" value="1"/>
</dbReference>
<gene>
    <name evidence="12" type="primary">lpxB</name>
    <name evidence="12" type="ORF">NQX30_06620</name>
</gene>
<keyword evidence="9" id="KW-0443">Lipid metabolism</keyword>